<evidence type="ECO:0000256" key="3">
    <source>
        <dbReference type="SAM" id="Phobius"/>
    </source>
</evidence>
<dbReference type="AlphaFoldDB" id="A0A8J9VYN8"/>
<evidence type="ECO:0000313" key="7">
    <source>
        <dbReference type="Proteomes" id="UP000838412"/>
    </source>
</evidence>
<dbReference type="SMART" id="SM00181">
    <property type="entry name" value="EGF"/>
    <property type="match status" value="1"/>
</dbReference>
<dbReference type="PANTHER" id="PTHR10800:SF4">
    <property type="entry name" value="PULMONARY SURFACTANT-ASSOCIATED PROTEIN C"/>
    <property type="match status" value="1"/>
</dbReference>
<feature type="transmembrane region" description="Helical" evidence="3">
    <location>
        <begin position="405"/>
        <end position="426"/>
    </location>
</feature>
<accession>A0A8J9VYN8</accession>
<dbReference type="Gene3D" id="2.10.25.10">
    <property type="entry name" value="Laminin"/>
    <property type="match status" value="1"/>
</dbReference>
<dbReference type="GO" id="GO:0005576">
    <property type="term" value="C:extracellular region"/>
    <property type="evidence" value="ECO:0007669"/>
    <property type="project" value="InterPro"/>
</dbReference>
<dbReference type="InterPro" id="IPR001729">
    <property type="entry name" value="SP-C"/>
</dbReference>
<keyword evidence="3" id="KW-0812">Transmembrane</keyword>
<dbReference type="InterPro" id="IPR000152">
    <property type="entry name" value="EGF-type_Asp/Asn_hydroxyl_site"/>
</dbReference>
<dbReference type="PROSITE" id="PS00010">
    <property type="entry name" value="ASX_HYDROXYL"/>
    <property type="match status" value="1"/>
</dbReference>
<dbReference type="InterPro" id="IPR049883">
    <property type="entry name" value="NOTCH1_EGF-like"/>
</dbReference>
<dbReference type="FunFam" id="2.10.25.10:FF:000901">
    <property type="entry name" value="Uncharacterized protein"/>
    <property type="match status" value="1"/>
</dbReference>
<keyword evidence="1" id="KW-0245">EGF-like domain</keyword>
<keyword evidence="3" id="KW-0472">Membrane</keyword>
<sequence>MVIYYADINECTSKPCQHGRCVNNDGGYKCTCSPGWTGPNCQQALRLPCAGGWTERNNYCYKVIGNKVSWTEANPQCKQLGANLASVQSATENKILADLISNGRLPLVWIGLKRDVAGQLMWTDGSRVSYTNWAAGQPSNNGLRGGEDCVGMYSKNQYKMSCEEKTVGAALGGVFPDEIAAIKKEAQNGKRRRLKILITVAIVVMAALAGGAIFLDIHLTGQSVVTRSLNFWDGKQLLHETVQTDKDAGTDAFYTEGSTGAAAVMYDHHKLLKAFKFSRNEICFIVEETRNEKEGVRETAEKMEAKQDGSVQFAQTGGALLMSVDADRPDRPVLSEKLENFCGQLEPRWAQLTPASEDEQMADGNQYKMSCEEKTVGAALGGVFPDEIAAIKKEAQNGKRRRLKILITVAIVVMAALAGGAIFLDIHLTGQSVVTRSLNFWDGKQLLHETVQTDKDAGTDAFYTEGSTGAAAVMYDHHKLLKAFKFSRNEICFIVEETRNEKEGVRETAEKMEAKQDGSVQFAQTGGALLMSVDADRPDRPVLSEKLENFCGQLEPRWAQLTPASEDEQMADGVEIIMPAEWYTCAKMASNDERKVPPSAEAPVGGVFPDEIAVINKHAQNDRRRRLNIAITAAVVVMAVVMLGAILMSTRLSRHSVVTCSLNFWTGKQLLHETVETDRDAGTDAFYTEGSTGGGAVMYDHHKLMKVFKLSRSKTCFIIEETPKETDGVKKTAKELEEKQDGSVQFAQTGGALLMSVDADRPDRPVLSEKLENFCGQLEPRWAKLTPASEEEQEGDRVEIIMPAGPVTDDHRDKRGIIIRIVKCGDSYCVVVIIYGVEEGTVPTSEEHLLKP</sequence>
<feature type="transmembrane region" description="Helical" evidence="3">
    <location>
        <begin position="627"/>
        <end position="648"/>
    </location>
</feature>
<dbReference type="PANTHER" id="PTHR10800">
    <property type="entry name" value="PULMONARY SURFACTANT-ASSOCIATED PROTEIN C"/>
    <property type="match status" value="1"/>
</dbReference>
<organism evidence="6 7">
    <name type="scientific">Branchiostoma lanceolatum</name>
    <name type="common">Common lancelet</name>
    <name type="synonym">Amphioxus lanceolatum</name>
    <dbReference type="NCBI Taxonomy" id="7740"/>
    <lineage>
        <taxon>Eukaryota</taxon>
        <taxon>Metazoa</taxon>
        <taxon>Chordata</taxon>
        <taxon>Cephalochordata</taxon>
        <taxon>Leptocardii</taxon>
        <taxon>Amphioxiformes</taxon>
        <taxon>Branchiostomatidae</taxon>
        <taxon>Branchiostoma</taxon>
    </lineage>
</organism>
<dbReference type="PROSITE" id="PS00022">
    <property type="entry name" value="EGF_1"/>
    <property type="match status" value="1"/>
</dbReference>
<dbReference type="InterPro" id="IPR016186">
    <property type="entry name" value="C-type_lectin-like/link_sf"/>
</dbReference>
<dbReference type="Pfam" id="PF00059">
    <property type="entry name" value="Lectin_C"/>
    <property type="match status" value="1"/>
</dbReference>
<dbReference type="EMBL" id="OV696686">
    <property type="protein sequence ID" value="CAH1230579.1"/>
    <property type="molecule type" value="Genomic_DNA"/>
</dbReference>
<dbReference type="CDD" id="cd00037">
    <property type="entry name" value="CLECT"/>
    <property type="match status" value="1"/>
</dbReference>
<dbReference type="InterPro" id="IPR000742">
    <property type="entry name" value="EGF"/>
</dbReference>
<proteinExistence type="predicted"/>
<dbReference type="InterPro" id="IPR018097">
    <property type="entry name" value="EGF_Ca-bd_CS"/>
</dbReference>
<dbReference type="Gene3D" id="3.30.390.150">
    <property type="match status" value="3"/>
</dbReference>
<dbReference type="CDD" id="cd00054">
    <property type="entry name" value="EGF_CA"/>
    <property type="match status" value="1"/>
</dbReference>
<dbReference type="GO" id="GO:0005509">
    <property type="term" value="F:calcium ion binding"/>
    <property type="evidence" value="ECO:0007669"/>
    <property type="project" value="InterPro"/>
</dbReference>
<dbReference type="Proteomes" id="UP000838412">
    <property type="component" value="Chromosome 1"/>
</dbReference>
<keyword evidence="2" id="KW-1015">Disulfide bond</keyword>
<dbReference type="PROSITE" id="PS01187">
    <property type="entry name" value="EGF_CA"/>
    <property type="match status" value="1"/>
</dbReference>
<feature type="transmembrane region" description="Helical" evidence="3">
    <location>
        <begin position="194"/>
        <end position="215"/>
    </location>
</feature>
<dbReference type="SUPFAM" id="SSF56436">
    <property type="entry name" value="C-type lectin-like"/>
    <property type="match status" value="1"/>
</dbReference>
<protein>
    <submittedName>
        <fullName evidence="6">BCAN protein</fullName>
    </submittedName>
</protein>
<dbReference type="InterPro" id="IPR016187">
    <property type="entry name" value="CTDL_fold"/>
</dbReference>
<dbReference type="GO" id="GO:0007585">
    <property type="term" value="P:respiratory gaseous exchange by respiratory system"/>
    <property type="evidence" value="ECO:0007669"/>
    <property type="project" value="InterPro"/>
</dbReference>
<dbReference type="SMART" id="SM00179">
    <property type="entry name" value="EGF_CA"/>
    <property type="match status" value="1"/>
</dbReference>
<dbReference type="Gene3D" id="3.10.100.10">
    <property type="entry name" value="Mannose-Binding Protein A, subunit A"/>
    <property type="match status" value="1"/>
</dbReference>
<feature type="domain" description="EGF-like" evidence="4 5">
    <location>
        <begin position="30"/>
        <end position="41"/>
    </location>
</feature>
<reference evidence="6" key="1">
    <citation type="submission" date="2022-01" db="EMBL/GenBank/DDBJ databases">
        <authorList>
            <person name="Braso-Vives M."/>
        </authorList>
    </citation>
    <scope>NUCLEOTIDE SEQUENCE</scope>
</reference>
<keyword evidence="7" id="KW-1185">Reference proteome</keyword>
<evidence type="ECO:0000259" key="4">
    <source>
        <dbReference type="PROSITE" id="PS00022"/>
    </source>
</evidence>
<name>A0A8J9VYN8_BRALA</name>
<evidence type="ECO:0000256" key="2">
    <source>
        <dbReference type="ARBA" id="ARBA00023157"/>
    </source>
</evidence>
<dbReference type="Pfam" id="PF07645">
    <property type="entry name" value="EGF_CA"/>
    <property type="match status" value="1"/>
</dbReference>
<dbReference type="SMART" id="SM00034">
    <property type="entry name" value="CLECT"/>
    <property type="match status" value="1"/>
</dbReference>
<dbReference type="InterPro" id="IPR001304">
    <property type="entry name" value="C-type_lectin-like"/>
</dbReference>
<evidence type="ECO:0000256" key="1">
    <source>
        <dbReference type="ARBA" id="ARBA00022536"/>
    </source>
</evidence>
<dbReference type="OrthoDB" id="441660at2759"/>
<gene>
    <name evidence="6" type="primary">BCAN</name>
    <name evidence="6" type="ORF">BLAG_LOCUS1096</name>
</gene>
<evidence type="ECO:0000313" key="6">
    <source>
        <dbReference type="EMBL" id="CAH1230579.1"/>
    </source>
</evidence>
<evidence type="ECO:0000259" key="5">
    <source>
        <dbReference type="PROSITE" id="PS01186"/>
    </source>
</evidence>
<dbReference type="InterPro" id="IPR001881">
    <property type="entry name" value="EGF-like_Ca-bd_dom"/>
</dbReference>
<dbReference type="SUPFAM" id="SSF57196">
    <property type="entry name" value="EGF/Laminin"/>
    <property type="match status" value="1"/>
</dbReference>
<keyword evidence="3" id="KW-1133">Transmembrane helix</keyword>
<dbReference type="PROSITE" id="PS01186">
    <property type="entry name" value="EGF_2"/>
    <property type="match status" value="1"/>
</dbReference>